<sequence length="100" mass="11016">MKFALLLLLSCYLLFTIAGGAPSPAWSATGYSGYNYNYDGYNSYRRGNGGYYGGQTRREYGKSSGNEGGSDRYKSIARVHAVDSLAFPGKIGNPVYLYRR</sequence>
<evidence type="ECO:0000313" key="2">
    <source>
        <dbReference type="EMBL" id="CAG9861609.1"/>
    </source>
</evidence>
<reference evidence="2" key="1">
    <citation type="submission" date="2022-01" db="EMBL/GenBank/DDBJ databases">
        <authorList>
            <person name="King R."/>
        </authorList>
    </citation>
    <scope>NUCLEOTIDE SEQUENCE</scope>
</reference>
<gene>
    <name evidence="2" type="ORF">PHYEVI_LOCUS7944</name>
</gene>
<protein>
    <submittedName>
        <fullName evidence="2">Uncharacterized protein</fullName>
    </submittedName>
</protein>
<keyword evidence="1" id="KW-0732">Signal</keyword>
<feature type="chain" id="PRO_5040288903" evidence="1">
    <location>
        <begin position="21"/>
        <end position="100"/>
    </location>
</feature>
<feature type="signal peptide" evidence="1">
    <location>
        <begin position="1"/>
        <end position="20"/>
    </location>
</feature>
<organism evidence="2 3">
    <name type="scientific">Phyllotreta striolata</name>
    <name type="common">Striped flea beetle</name>
    <name type="synonym">Crioceris striolata</name>
    <dbReference type="NCBI Taxonomy" id="444603"/>
    <lineage>
        <taxon>Eukaryota</taxon>
        <taxon>Metazoa</taxon>
        <taxon>Ecdysozoa</taxon>
        <taxon>Arthropoda</taxon>
        <taxon>Hexapoda</taxon>
        <taxon>Insecta</taxon>
        <taxon>Pterygota</taxon>
        <taxon>Neoptera</taxon>
        <taxon>Endopterygota</taxon>
        <taxon>Coleoptera</taxon>
        <taxon>Polyphaga</taxon>
        <taxon>Cucujiformia</taxon>
        <taxon>Chrysomeloidea</taxon>
        <taxon>Chrysomelidae</taxon>
        <taxon>Galerucinae</taxon>
        <taxon>Alticini</taxon>
        <taxon>Phyllotreta</taxon>
    </lineage>
</organism>
<proteinExistence type="predicted"/>
<name>A0A9N9TTM8_PHYSR</name>
<evidence type="ECO:0000256" key="1">
    <source>
        <dbReference type="SAM" id="SignalP"/>
    </source>
</evidence>
<evidence type="ECO:0000313" key="3">
    <source>
        <dbReference type="Proteomes" id="UP001153712"/>
    </source>
</evidence>
<dbReference type="EMBL" id="OU900097">
    <property type="protein sequence ID" value="CAG9861609.1"/>
    <property type="molecule type" value="Genomic_DNA"/>
</dbReference>
<keyword evidence="3" id="KW-1185">Reference proteome</keyword>
<dbReference type="AlphaFoldDB" id="A0A9N9TTM8"/>
<accession>A0A9N9TTM8</accession>
<dbReference type="OrthoDB" id="6777810at2759"/>
<dbReference type="Proteomes" id="UP001153712">
    <property type="component" value="Chromosome 4"/>
</dbReference>